<evidence type="ECO:0000313" key="2">
    <source>
        <dbReference type="EMBL" id="PLB41460.1"/>
    </source>
</evidence>
<accession>A0A2I2FLH0</accession>
<evidence type="ECO:0000313" key="3">
    <source>
        <dbReference type="Proteomes" id="UP000234585"/>
    </source>
</evidence>
<feature type="compositionally biased region" description="Basic and acidic residues" evidence="1">
    <location>
        <begin position="47"/>
        <end position="60"/>
    </location>
</feature>
<proteinExistence type="predicted"/>
<dbReference type="AlphaFoldDB" id="A0A2I2FLH0"/>
<dbReference type="Proteomes" id="UP000234585">
    <property type="component" value="Unassembled WGS sequence"/>
</dbReference>
<feature type="region of interest" description="Disordered" evidence="1">
    <location>
        <begin position="1"/>
        <end position="60"/>
    </location>
</feature>
<name>A0A2I2FLH0_ASPCN</name>
<feature type="compositionally biased region" description="Basic residues" evidence="1">
    <location>
        <begin position="32"/>
        <end position="46"/>
    </location>
</feature>
<dbReference type="RefSeq" id="XP_024675472.1">
    <property type="nucleotide sequence ID" value="XM_024820816.1"/>
</dbReference>
<sequence length="60" mass="6719">MEIHASNSTHPPAGNGEVPSKHESLSDPGNRGVRRSIRGWRTWLRKRNVDPQQSDRSESG</sequence>
<feature type="compositionally biased region" description="Polar residues" evidence="1">
    <location>
        <begin position="1"/>
        <end position="10"/>
    </location>
</feature>
<evidence type="ECO:0000256" key="1">
    <source>
        <dbReference type="SAM" id="MobiDB-lite"/>
    </source>
</evidence>
<dbReference type="GeneID" id="36527976"/>
<keyword evidence="3" id="KW-1185">Reference proteome</keyword>
<dbReference type="EMBL" id="KZ559120">
    <property type="protein sequence ID" value="PLB41460.1"/>
    <property type="molecule type" value="Genomic_DNA"/>
</dbReference>
<reference evidence="2 3" key="1">
    <citation type="submission" date="2017-12" db="EMBL/GenBank/DDBJ databases">
        <authorList>
            <consortium name="DOE Joint Genome Institute"/>
            <person name="Haridas S."/>
            <person name="Kjaerbolling I."/>
            <person name="Vesth T.C."/>
            <person name="Frisvad J.C."/>
            <person name="Nybo J.L."/>
            <person name="Theobald S."/>
            <person name="Kuo A."/>
            <person name="Bowyer P."/>
            <person name="Matsuda Y."/>
            <person name="Mondo S."/>
            <person name="Lyhne E.K."/>
            <person name="Kogle M.E."/>
            <person name="Clum A."/>
            <person name="Lipzen A."/>
            <person name="Salamov A."/>
            <person name="Ngan C.Y."/>
            <person name="Daum C."/>
            <person name="Chiniquy J."/>
            <person name="Barry K."/>
            <person name="LaButti K."/>
            <person name="Simmons B.A."/>
            <person name="Magnuson J.K."/>
            <person name="Mortensen U.H."/>
            <person name="Larsen T.O."/>
            <person name="Grigoriev I.V."/>
            <person name="Baker S.E."/>
            <person name="Andersen M.R."/>
            <person name="Nordberg H.P."/>
            <person name="Cantor M.N."/>
            <person name="Hua S.X."/>
        </authorList>
    </citation>
    <scope>NUCLEOTIDE SEQUENCE [LARGE SCALE GENOMIC DNA]</scope>
    <source>
        <strain evidence="2 3">CBS 102.13</strain>
    </source>
</reference>
<organism evidence="2 3">
    <name type="scientific">Aspergillus candidus</name>
    <dbReference type="NCBI Taxonomy" id="41067"/>
    <lineage>
        <taxon>Eukaryota</taxon>
        <taxon>Fungi</taxon>
        <taxon>Dikarya</taxon>
        <taxon>Ascomycota</taxon>
        <taxon>Pezizomycotina</taxon>
        <taxon>Eurotiomycetes</taxon>
        <taxon>Eurotiomycetidae</taxon>
        <taxon>Eurotiales</taxon>
        <taxon>Aspergillaceae</taxon>
        <taxon>Aspergillus</taxon>
        <taxon>Aspergillus subgen. Circumdati</taxon>
    </lineage>
</organism>
<protein>
    <submittedName>
        <fullName evidence="2">Uncharacterized protein</fullName>
    </submittedName>
</protein>
<gene>
    <name evidence="2" type="ORF">BDW47DRAFT_99107</name>
</gene>